<feature type="domain" description="Major facilitator superfamily (MFS) profile" evidence="6">
    <location>
        <begin position="72"/>
        <end position="474"/>
    </location>
</feature>
<evidence type="ECO:0000256" key="3">
    <source>
        <dbReference type="ARBA" id="ARBA00022989"/>
    </source>
</evidence>
<dbReference type="GO" id="GO:0016020">
    <property type="term" value="C:membrane"/>
    <property type="evidence" value="ECO:0007669"/>
    <property type="project" value="UniProtKB-SubCell"/>
</dbReference>
<dbReference type="GO" id="GO:0022857">
    <property type="term" value="F:transmembrane transporter activity"/>
    <property type="evidence" value="ECO:0007669"/>
    <property type="project" value="InterPro"/>
</dbReference>
<feature type="transmembrane region" description="Helical" evidence="5">
    <location>
        <begin position="171"/>
        <end position="189"/>
    </location>
</feature>
<sequence>MTLSAPSVGFHMFSQLFMVLEELHHCNTSWFDTIGLNLTKEEKLNFTLPKKPDGTFEECFMYTPVEDQSLEAIERYGLNSSVSCQEGWVYPSKREPSLVTQFDLVCDRKDLIDISQSIFMLGLLAGALVSGMLSDRYGRRPLSLLSLLIVGMFGVATAFAPNFYVYSMLRFLVDSHGFLLFLGIEWVGVNYRPHTIVIAHLGFATGQMVLGGLAYAFRDWRLLQIVGSVPVLALFFYIWVLPESPRWLVTKGKVKEAKELLQKAAAMNKRTIPPNLLDQLNPEKKAKSGSILDLFRKPQLMKVTLVMSSVWFVNSLAYYGLSLNVGRFGVNIYLTQVIFGAVEIPARVICLFLMQWIGRKKCQACCLLLGGAVCLLITVIPKNLPVVVTVLAVIGKFTIAGSFSTSYVYTTELFPTVVRQTGNGVCQMIARVAGIISPLVGVLEKFHESIPVVIFGSTAMAGGILCFLLPETCGRELLDYVDEVGGENRCVLLVVPQITWHSLVPLPLQRVESKPGPRNTLGCASQTDGSKALFKVAFEGSAALLLSYPAVKMLVVTTRFGHILLLLHLLY</sequence>
<dbReference type="PROSITE" id="PS50850">
    <property type="entry name" value="MFS"/>
    <property type="match status" value="1"/>
</dbReference>
<dbReference type="SUPFAM" id="SSF103473">
    <property type="entry name" value="MFS general substrate transporter"/>
    <property type="match status" value="1"/>
</dbReference>
<evidence type="ECO:0000256" key="4">
    <source>
        <dbReference type="ARBA" id="ARBA00023136"/>
    </source>
</evidence>
<keyword evidence="3 5" id="KW-1133">Transmembrane helix</keyword>
<proteinExistence type="predicted"/>
<dbReference type="PROSITE" id="PS00216">
    <property type="entry name" value="SUGAR_TRANSPORT_1"/>
    <property type="match status" value="1"/>
</dbReference>
<feature type="transmembrane region" description="Helical" evidence="5">
    <location>
        <begin position="145"/>
        <end position="165"/>
    </location>
</feature>
<feature type="transmembrane region" description="Helical" evidence="5">
    <location>
        <begin position="196"/>
        <end position="216"/>
    </location>
</feature>
<protein>
    <recommendedName>
        <fullName evidence="6">Major facilitator superfamily (MFS) profile domain-containing protein</fullName>
    </recommendedName>
</protein>
<name>A0A8D2LID9_VARKO</name>
<evidence type="ECO:0000256" key="1">
    <source>
        <dbReference type="ARBA" id="ARBA00004141"/>
    </source>
</evidence>
<organism evidence="7 8">
    <name type="scientific">Varanus komodoensis</name>
    <name type="common">Komodo dragon</name>
    <dbReference type="NCBI Taxonomy" id="61221"/>
    <lineage>
        <taxon>Eukaryota</taxon>
        <taxon>Metazoa</taxon>
        <taxon>Chordata</taxon>
        <taxon>Craniata</taxon>
        <taxon>Vertebrata</taxon>
        <taxon>Euteleostomi</taxon>
        <taxon>Lepidosauria</taxon>
        <taxon>Squamata</taxon>
        <taxon>Bifurcata</taxon>
        <taxon>Unidentata</taxon>
        <taxon>Episquamata</taxon>
        <taxon>Toxicofera</taxon>
        <taxon>Anguimorpha</taxon>
        <taxon>Paleoanguimorpha</taxon>
        <taxon>Varanoidea</taxon>
        <taxon>Varanidae</taxon>
        <taxon>Varanus</taxon>
    </lineage>
</organism>
<comment type="subcellular location">
    <subcellularLocation>
        <location evidence="1">Membrane</location>
        <topology evidence="1">Multi-pass membrane protein</topology>
    </subcellularLocation>
</comment>
<dbReference type="AlphaFoldDB" id="A0A8D2LID9"/>
<feature type="transmembrane region" description="Helical" evidence="5">
    <location>
        <begin position="421"/>
        <end position="443"/>
    </location>
</feature>
<reference evidence="7" key="1">
    <citation type="submission" date="2025-08" db="UniProtKB">
        <authorList>
            <consortium name="Ensembl"/>
        </authorList>
    </citation>
    <scope>IDENTIFICATION</scope>
</reference>
<evidence type="ECO:0000256" key="2">
    <source>
        <dbReference type="ARBA" id="ARBA00022692"/>
    </source>
</evidence>
<keyword evidence="8" id="KW-1185">Reference proteome</keyword>
<evidence type="ECO:0000313" key="8">
    <source>
        <dbReference type="Proteomes" id="UP000694545"/>
    </source>
</evidence>
<dbReference type="InterPro" id="IPR036259">
    <property type="entry name" value="MFS_trans_sf"/>
</dbReference>
<feature type="transmembrane region" description="Helical" evidence="5">
    <location>
        <begin position="222"/>
        <end position="241"/>
    </location>
</feature>
<evidence type="ECO:0000313" key="7">
    <source>
        <dbReference type="Ensembl" id="ENSVKKP00000022320.1"/>
    </source>
</evidence>
<feature type="transmembrane region" description="Helical" evidence="5">
    <location>
        <begin position="303"/>
        <end position="321"/>
    </location>
</feature>
<evidence type="ECO:0000259" key="6">
    <source>
        <dbReference type="PROSITE" id="PS50850"/>
    </source>
</evidence>
<dbReference type="Ensembl" id="ENSVKKT00000022874.1">
    <property type="protein sequence ID" value="ENSVKKP00000022320.1"/>
    <property type="gene ID" value="ENSVKKG00000014877.1"/>
</dbReference>
<dbReference type="InterPro" id="IPR005829">
    <property type="entry name" value="Sugar_transporter_CS"/>
</dbReference>
<feature type="transmembrane region" description="Helical" evidence="5">
    <location>
        <begin position="449"/>
        <end position="469"/>
    </location>
</feature>
<keyword evidence="2 5" id="KW-0812">Transmembrane</keyword>
<evidence type="ECO:0000256" key="5">
    <source>
        <dbReference type="SAM" id="Phobius"/>
    </source>
</evidence>
<keyword evidence="4 5" id="KW-0472">Membrane</keyword>
<dbReference type="Gene3D" id="1.20.1250.20">
    <property type="entry name" value="MFS general substrate transporter like domains"/>
    <property type="match status" value="1"/>
</dbReference>
<dbReference type="InterPro" id="IPR020846">
    <property type="entry name" value="MFS_dom"/>
</dbReference>
<feature type="transmembrane region" description="Helical" evidence="5">
    <location>
        <begin position="364"/>
        <end position="380"/>
    </location>
</feature>
<feature type="transmembrane region" description="Helical" evidence="5">
    <location>
        <begin position="333"/>
        <end position="357"/>
    </location>
</feature>
<dbReference type="Pfam" id="PF00083">
    <property type="entry name" value="Sugar_tr"/>
    <property type="match status" value="1"/>
</dbReference>
<dbReference type="PANTHER" id="PTHR24064">
    <property type="entry name" value="SOLUTE CARRIER FAMILY 22 MEMBER"/>
    <property type="match status" value="1"/>
</dbReference>
<feature type="transmembrane region" description="Helical" evidence="5">
    <location>
        <begin position="386"/>
        <end position="409"/>
    </location>
</feature>
<dbReference type="InterPro" id="IPR005828">
    <property type="entry name" value="MFS_sugar_transport-like"/>
</dbReference>
<reference evidence="7" key="2">
    <citation type="submission" date="2025-09" db="UniProtKB">
        <authorList>
            <consortium name="Ensembl"/>
        </authorList>
    </citation>
    <scope>IDENTIFICATION</scope>
</reference>
<dbReference type="Proteomes" id="UP000694545">
    <property type="component" value="Unplaced"/>
</dbReference>
<feature type="transmembrane region" description="Helical" evidence="5">
    <location>
        <begin position="114"/>
        <end position="133"/>
    </location>
</feature>
<accession>A0A8D2LID9</accession>